<evidence type="ECO:0000256" key="2">
    <source>
        <dbReference type="ARBA" id="ARBA00004651"/>
    </source>
</evidence>
<dbReference type="Pfam" id="PF01148">
    <property type="entry name" value="CTP_transf_1"/>
    <property type="match status" value="1"/>
</dbReference>
<proteinExistence type="inferred from homology"/>
<name>A0A840DKZ3_9MICO</name>
<keyword evidence="11 18" id="KW-0812">Transmembrane</keyword>
<feature type="transmembrane region" description="Helical" evidence="19">
    <location>
        <begin position="169"/>
        <end position="189"/>
    </location>
</feature>
<evidence type="ECO:0000256" key="17">
    <source>
        <dbReference type="ARBA" id="ARBA00023264"/>
    </source>
</evidence>
<dbReference type="Proteomes" id="UP000571183">
    <property type="component" value="Unassembled WGS sequence"/>
</dbReference>
<keyword evidence="16" id="KW-0594">Phospholipid biosynthesis</keyword>
<comment type="similarity">
    <text evidence="5 18">Belongs to the CDS family.</text>
</comment>
<gene>
    <name evidence="20" type="ORF">F5897_000044</name>
</gene>
<evidence type="ECO:0000256" key="3">
    <source>
        <dbReference type="ARBA" id="ARBA00005119"/>
    </source>
</evidence>
<dbReference type="UniPathway" id="UPA00557">
    <property type="reaction ID" value="UER00614"/>
</dbReference>
<dbReference type="PANTHER" id="PTHR46382">
    <property type="entry name" value="PHOSPHATIDATE CYTIDYLYLTRANSFERASE"/>
    <property type="match status" value="1"/>
</dbReference>
<evidence type="ECO:0000256" key="9">
    <source>
        <dbReference type="ARBA" id="ARBA00022516"/>
    </source>
</evidence>
<dbReference type="GO" id="GO:0004605">
    <property type="term" value="F:phosphatidate cytidylyltransferase activity"/>
    <property type="evidence" value="ECO:0007669"/>
    <property type="project" value="UniProtKB-EC"/>
</dbReference>
<feature type="transmembrane region" description="Helical" evidence="19">
    <location>
        <begin position="210"/>
        <end position="230"/>
    </location>
</feature>
<dbReference type="InterPro" id="IPR000374">
    <property type="entry name" value="PC_trans"/>
</dbReference>
<evidence type="ECO:0000313" key="20">
    <source>
        <dbReference type="EMBL" id="MBB4070768.1"/>
    </source>
</evidence>
<comment type="caution">
    <text evidence="20">The sequence shown here is derived from an EMBL/GenBank/DDBJ whole genome shotgun (WGS) entry which is preliminary data.</text>
</comment>
<sequence length="301" mass="31778">MLAQVEAKAEARKQQFEAANAKISARAGRNIFFAVTTGVVLALLVVAALAFKQFLLLPLALVVAALALYELATAFRKAGRRVPRVGVIIGGAVVVTLSAMQGPDGTITGMHIATGLLVVWRLMESLLPQFHVKWRSMIADLAAGVFTLVYIPFLLSLIVQLALIPTNGAMWVFSLLLLVILNDTGAYVCGLNFGKHKMSPRISPNKTWEGFVGGATVVVAAAVFVCGPLLGMPWWGAALLGLAVVCTATGGDLIESMIKRNLGVKDMSSFIPGHGGILDRLDSILPTSVPFYAAGLALGVL</sequence>
<dbReference type="PROSITE" id="PS01315">
    <property type="entry name" value="CDS"/>
    <property type="match status" value="1"/>
</dbReference>
<feature type="transmembrane region" description="Helical" evidence="19">
    <location>
        <begin position="143"/>
        <end position="163"/>
    </location>
</feature>
<evidence type="ECO:0000256" key="19">
    <source>
        <dbReference type="SAM" id="Phobius"/>
    </source>
</evidence>
<evidence type="ECO:0000256" key="10">
    <source>
        <dbReference type="ARBA" id="ARBA00022679"/>
    </source>
</evidence>
<feature type="transmembrane region" description="Helical" evidence="19">
    <location>
        <begin position="236"/>
        <end position="254"/>
    </location>
</feature>
<dbReference type="GO" id="GO:0005886">
    <property type="term" value="C:plasma membrane"/>
    <property type="evidence" value="ECO:0007669"/>
    <property type="project" value="UniProtKB-SubCell"/>
</dbReference>
<keyword evidence="9" id="KW-0444">Lipid biosynthesis</keyword>
<keyword evidence="14" id="KW-0443">Lipid metabolism</keyword>
<evidence type="ECO:0000256" key="4">
    <source>
        <dbReference type="ARBA" id="ARBA00005189"/>
    </source>
</evidence>
<evidence type="ECO:0000256" key="6">
    <source>
        <dbReference type="ARBA" id="ARBA00012487"/>
    </source>
</evidence>
<feature type="transmembrane region" description="Helical" evidence="19">
    <location>
        <begin position="106"/>
        <end position="123"/>
    </location>
</feature>
<dbReference type="EC" id="2.7.7.41" evidence="6 18"/>
<dbReference type="GO" id="GO:0016024">
    <property type="term" value="P:CDP-diacylglycerol biosynthetic process"/>
    <property type="evidence" value="ECO:0007669"/>
    <property type="project" value="UniProtKB-UniPathway"/>
</dbReference>
<keyword evidence="12 18" id="KW-0548">Nucleotidyltransferase</keyword>
<evidence type="ECO:0000256" key="16">
    <source>
        <dbReference type="ARBA" id="ARBA00023209"/>
    </source>
</evidence>
<dbReference type="PANTHER" id="PTHR46382:SF1">
    <property type="entry name" value="PHOSPHATIDATE CYTIDYLYLTRANSFERASE"/>
    <property type="match status" value="1"/>
</dbReference>
<comment type="pathway">
    <text evidence="3 18">Phospholipid metabolism; CDP-diacylglycerol biosynthesis; CDP-diacylglycerol from sn-glycerol 3-phosphate: step 3/3.</text>
</comment>
<evidence type="ECO:0000256" key="18">
    <source>
        <dbReference type="RuleBase" id="RU003938"/>
    </source>
</evidence>
<organism evidence="20 21">
    <name type="scientific">Canibacter oris</name>
    <dbReference type="NCBI Taxonomy" id="1365628"/>
    <lineage>
        <taxon>Bacteria</taxon>
        <taxon>Bacillati</taxon>
        <taxon>Actinomycetota</taxon>
        <taxon>Actinomycetes</taxon>
        <taxon>Micrococcales</taxon>
        <taxon>Microbacteriaceae</taxon>
        <taxon>Canibacter</taxon>
    </lineage>
</organism>
<evidence type="ECO:0000313" key="21">
    <source>
        <dbReference type="Proteomes" id="UP000571183"/>
    </source>
</evidence>
<keyword evidence="17" id="KW-1208">Phospholipid metabolism</keyword>
<keyword evidence="21" id="KW-1185">Reference proteome</keyword>
<keyword evidence="10 18" id="KW-0808">Transferase</keyword>
<evidence type="ECO:0000256" key="5">
    <source>
        <dbReference type="ARBA" id="ARBA00010185"/>
    </source>
</evidence>
<keyword evidence="15 19" id="KW-0472">Membrane</keyword>
<evidence type="ECO:0000256" key="1">
    <source>
        <dbReference type="ARBA" id="ARBA00001698"/>
    </source>
</evidence>
<dbReference type="EMBL" id="JACIFD010000001">
    <property type="protein sequence ID" value="MBB4070768.1"/>
    <property type="molecule type" value="Genomic_DNA"/>
</dbReference>
<evidence type="ECO:0000256" key="8">
    <source>
        <dbReference type="ARBA" id="ARBA00022475"/>
    </source>
</evidence>
<evidence type="ECO:0000256" key="11">
    <source>
        <dbReference type="ARBA" id="ARBA00022692"/>
    </source>
</evidence>
<dbReference type="AlphaFoldDB" id="A0A840DKZ3"/>
<reference evidence="20" key="1">
    <citation type="submission" date="2020-08" db="EMBL/GenBank/DDBJ databases">
        <title>Sequencing the genomes of 1000 actinobacteria strains.</title>
        <authorList>
            <person name="Klenk H.-P."/>
        </authorList>
    </citation>
    <scope>NUCLEOTIDE SEQUENCE [LARGE SCALE GENOMIC DNA]</scope>
    <source>
        <strain evidence="20">DSM 27064</strain>
    </source>
</reference>
<accession>A0A840DKZ3</accession>
<keyword evidence="13 19" id="KW-1133">Transmembrane helix</keyword>
<comment type="pathway">
    <text evidence="4">Lipid metabolism.</text>
</comment>
<evidence type="ECO:0000256" key="14">
    <source>
        <dbReference type="ARBA" id="ARBA00023098"/>
    </source>
</evidence>
<evidence type="ECO:0000256" key="15">
    <source>
        <dbReference type="ARBA" id="ARBA00023136"/>
    </source>
</evidence>
<evidence type="ECO:0000256" key="13">
    <source>
        <dbReference type="ARBA" id="ARBA00022989"/>
    </source>
</evidence>
<evidence type="ECO:0000256" key="7">
    <source>
        <dbReference type="ARBA" id="ARBA00019373"/>
    </source>
</evidence>
<feature type="transmembrane region" description="Helical" evidence="19">
    <location>
        <begin position="31"/>
        <end position="51"/>
    </location>
</feature>
<protein>
    <recommendedName>
        <fullName evidence="7 18">Phosphatidate cytidylyltransferase</fullName>
        <ecNumber evidence="6 18">2.7.7.41</ecNumber>
    </recommendedName>
</protein>
<feature type="transmembrane region" description="Helical" evidence="19">
    <location>
        <begin position="57"/>
        <end position="75"/>
    </location>
</feature>
<keyword evidence="8" id="KW-1003">Cell membrane</keyword>
<comment type="subcellular location">
    <subcellularLocation>
        <location evidence="2">Cell membrane</location>
        <topology evidence="2">Multi-pass membrane protein</topology>
    </subcellularLocation>
</comment>
<dbReference type="RefSeq" id="WP_233574292.1">
    <property type="nucleotide sequence ID" value="NZ_JACIFD010000001.1"/>
</dbReference>
<comment type="catalytic activity">
    <reaction evidence="1 18">
        <text>a 1,2-diacyl-sn-glycero-3-phosphate + CTP + H(+) = a CDP-1,2-diacyl-sn-glycerol + diphosphate</text>
        <dbReference type="Rhea" id="RHEA:16229"/>
        <dbReference type="ChEBI" id="CHEBI:15378"/>
        <dbReference type="ChEBI" id="CHEBI:33019"/>
        <dbReference type="ChEBI" id="CHEBI:37563"/>
        <dbReference type="ChEBI" id="CHEBI:58332"/>
        <dbReference type="ChEBI" id="CHEBI:58608"/>
        <dbReference type="EC" id="2.7.7.41"/>
    </reaction>
</comment>
<feature type="transmembrane region" description="Helical" evidence="19">
    <location>
        <begin position="82"/>
        <end position="100"/>
    </location>
</feature>
<evidence type="ECO:0000256" key="12">
    <source>
        <dbReference type="ARBA" id="ARBA00022695"/>
    </source>
</evidence>